<evidence type="ECO:0000256" key="1">
    <source>
        <dbReference type="SAM" id="Phobius"/>
    </source>
</evidence>
<dbReference type="InterPro" id="IPR002716">
    <property type="entry name" value="PIN_dom"/>
</dbReference>
<keyword evidence="1" id="KW-0472">Membrane</keyword>
<sequence>MRKVYLDTNIILEHAMQRDKYLEVVELFHLAESGIIDCFTSAATFFTIAFFLRKEKNSKRIFKTYLSFIKTASTHDDDLHAAVNSSFTDIEDGFQYYSALGKCDAFITFNKKDFIKHQNKKLPCFTPEEFLKLMA</sequence>
<dbReference type="Pfam" id="PF13470">
    <property type="entry name" value="PIN_3"/>
    <property type="match status" value="1"/>
</dbReference>
<evidence type="ECO:0000313" key="3">
    <source>
        <dbReference type="EMBL" id="SFQ24736.1"/>
    </source>
</evidence>
<reference evidence="3 4" key="1">
    <citation type="submission" date="2016-10" db="EMBL/GenBank/DDBJ databases">
        <authorList>
            <person name="de Groot N.N."/>
        </authorList>
    </citation>
    <scope>NUCLEOTIDE SEQUENCE [LARGE SCALE GENOMIC DNA]</scope>
    <source>
        <strain evidence="3 4">DSM 28286</strain>
    </source>
</reference>
<feature type="transmembrane region" description="Helical" evidence="1">
    <location>
        <begin position="34"/>
        <end position="52"/>
    </location>
</feature>
<dbReference type="EMBL" id="FOXQ01000007">
    <property type="protein sequence ID" value="SFQ24736.1"/>
    <property type="molecule type" value="Genomic_DNA"/>
</dbReference>
<dbReference type="RefSeq" id="WP_090658981.1">
    <property type="nucleotide sequence ID" value="NZ_FOXQ01000007.1"/>
</dbReference>
<dbReference type="SUPFAM" id="SSF88723">
    <property type="entry name" value="PIN domain-like"/>
    <property type="match status" value="1"/>
</dbReference>
<dbReference type="InterPro" id="IPR029060">
    <property type="entry name" value="PIN-like_dom_sf"/>
</dbReference>
<evidence type="ECO:0000313" key="4">
    <source>
        <dbReference type="Proteomes" id="UP000199031"/>
    </source>
</evidence>
<dbReference type="Proteomes" id="UP000199031">
    <property type="component" value="Unassembled WGS sequence"/>
</dbReference>
<keyword evidence="1" id="KW-1133">Transmembrane helix</keyword>
<dbReference type="STRING" id="1465490.SAMN05444277_10784"/>
<dbReference type="OrthoDB" id="1148871at2"/>
<feature type="domain" description="PIN" evidence="2">
    <location>
        <begin position="3"/>
        <end position="112"/>
    </location>
</feature>
<protein>
    <submittedName>
        <fullName evidence="3">PIN domain-containing protein</fullName>
    </submittedName>
</protein>
<name>A0A1I5WYU6_9BACT</name>
<proteinExistence type="predicted"/>
<gene>
    <name evidence="3" type="ORF">SAMN05444277_10784</name>
</gene>
<keyword evidence="4" id="KW-1185">Reference proteome</keyword>
<organism evidence="3 4">
    <name type="scientific">Parafilimonas terrae</name>
    <dbReference type="NCBI Taxonomy" id="1465490"/>
    <lineage>
        <taxon>Bacteria</taxon>
        <taxon>Pseudomonadati</taxon>
        <taxon>Bacteroidota</taxon>
        <taxon>Chitinophagia</taxon>
        <taxon>Chitinophagales</taxon>
        <taxon>Chitinophagaceae</taxon>
        <taxon>Parafilimonas</taxon>
    </lineage>
</organism>
<dbReference type="AlphaFoldDB" id="A0A1I5WYU6"/>
<accession>A0A1I5WYU6</accession>
<keyword evidence="1" id="KW-0812">Transmembrane</keyword>
<evidence type="ECO:0000259" key="2">
    <source>
        <dbReference type="Pfam" id="PF13470"/>
    </source>
</evidence>